<feature type="transmembrane region" description="Helical" evidence="7">
    <location>
        <begin position="362"/>
        <end position="383"/>
    </location>
</feature>
<dbReference type="AlphaFoldDB" id="B6YQP0"/>
<comment type="subcellular location">
    <subcellularLocation>
        <location evidence="1">Cell membrane</location>
        <topology evidence="1">Multi-pass membrane protein</topology>
    </subcellularLocation>
</comment>
<feature type="transmembrane region" description="Helical" evidence="7">
    <location>
        <begin position="79"/>
        <end position="98"/>
    </location>
</feature>
<evidence type="ECO:0000256" key="6">
    <source>
        <dbReference type="ARBA" id="ARBA00023136"/>
    </source>
</evidence>
<reference evidence="10" key="1">
    <citation type="journal article" date="2008" name="Science">
        <title>Genome of an endosymbiont coupling N2 fixation to cellulolysis within RT protist cells in termite gut.</title>
        <authorList>
            <person name="Hongoh Y."/>
            <person name="Sharma V.K."/>
            <person name="Prakash T."/>
            <person name="Noda S."/>
            <person name="Toh H."/>
            <person name="Taylor T.D."/>
            <person name="Kudo T."/>
            <person name="Sakaki Y."/>
            <person name="Toyoda A."/>
            <person name="Hattori M."/>
            <person name="Ohkuma M."/>
        </authorList>
    </citation>
    <scope>NUCLEOTIDE SEQUENCE [LARGE SCALE GENOMIC DNA]</scope>
</reference>
<sequence length="559" mass="63257">MFKNHPIGLYTLALTNTCERFGHYTMLAVFTLFLQVKFGLTASYTATILGVFLGVVYFTPLLGGIIADKWWGYRKTIKIGIFIMFSGYFLLAFCIKFLSQDVLYVVFLALLTISIGIGFFKGNLQVLVGNLYDASEQQNQRDNAFSIYYMALNIGTLFAPTVAEKITNFVLVKSGLFYNAKIPALTHQFLDGTIDIQGKAELIKLAAMQQIGITDLTSFSRFYISKLSESYDYVFWMACLIHIALMLIYLFFRKTYEPVDCHPQQLIFNSEKKTEVLPTQQQIKERIIALIQVYFIVIFFWMSFDQNWLTLTFFARDYTAQLVTGLNRIEFDVISLSLIALAIYSLFGIFQCKGKRVKWVPVGILMVSITLIFIKYYCIPPAIKIYPELFQQFNPFFVIALTPVFVYLFCYLAKKKKEPSAPCKIGIGMMIASLGYIILAIGSVGLATPIELKSLGGVSNQLVSPNWLIVTYLTLTAAELLLSPIGISLVSKIAPPQYKGMMMGGWFVSTAIGGYLVSLIGYLWNNMQLWKVWGILVICCLISALYTFSIMKRLEKISK</sequence>
<evidence type="ECO:0000256" key="1">
    <source>
        <dbReference type="ARBA" id="ARBA00004651"/>
    </source>
</evidence>
<accession>B6YQP0</accession>
<organism evidence="9 10">
    <name type="scientific">Azobacteroides pseudotrichonymphae genomovar. CFP2</name>
    <dbReference type="NCBI Taxonomy" id="511995"/>
    <lineage>
        <taxon>Bacteria</taxon>
        <taxon>Pseudomonadati</taxon>
        <taxon>Bacteroidota</taxon>
        <taxon>Bacteroidia</taxon>
        <taxon>Bacteroidales</taxon>
        <taxon>Candidatus Azobacteroides</taxon>
    </lineage>
</organism>
<keyword evidence="5 7" id="KW-1133">Transmembrane helix</keyword>
<evidence type="ECO:0000256" key="3">
    <source>
        <dbReference type="ARBA" id="ARBA00022475"/>
    </source>
</evidence>
<dbReference type="eggNOG" id="COG3104">
    <property type="taxonomic scope" value="Bacteria"/>
</dbReference>
<keyword evidence="10" id="KW-1185">Reference proteome</keyword>
<evidence type="ECO:0000256" key="2">
    <source>
        <dbReference type="ARBA" id="ARBA00022448"/>
    </source>
</evidence>
<dbReference type="PROSITE" id="PS50850">
    <property type="entry name" value="MFS"/>
    <property type="match status" value="1"/>
</dbReference>
<evidence type="ECO:0000259" key="8">
    <source>
        <dbReference type="PROSITE" id="PS50850"/>
    </source>
</evidence>
<evidence type="ECO:0000256" key="5">
    <source>
        <dbReference type="ARBA" id="ARBA00022989"/>
    </source>
</evidence>
<dbReference type="InterPro" id="IPR000109">
    <property type="entry name" value="POT_fam"/>
</dbReference>
<keyword evidence="2" id="KW-0813">Transport</keyword>
<gene>
    <name evidence="9" type="ordered locus">CFPG_249</name>
</gene>
<name>B6YQP0_AZOPC</name>
<feature type="transmembrane region" description="Helical" evidence="7">
    <location>
        <begin position="233"/>
        <end position="252"/>
    </location>
</feature>
<feature type="transmembrane region" description="Helical" evidence="7">
    <location>
        <begin position="46"/>
        <end position="67"/>
    </location>
</feature>
<dbReference type="InterPro" id="IPR050171">
    <property type="entry name" value="MFS_Transporters"/>
</dbReference>
<dbReference type="GO" id="GO:0005886">
    <property type="term" value="C:plasma membrane"/>
    <property type="evidence" value="ECO:0007669"/>
    <property type="project" value="UniProtKB-SubCell"/>
</dbReference>
<dbReference type="OrthoDB" id="9772725at2"/>
<feature type="transmembrane region" description="Helical" evidence="7">
    <location>
        <begin position="21"/>
        <end position="40"/>
    </location>
</feature>
<dbReference type="EMBL" id="AP010656">
    <property type="protein sequence ID" value="BAG83512.1"/>
    <property type="molecule type" value="Genomic_DNA"/>
</dbReference>
<feature type="transmembrane region" description="Helical" evidence="7">
    <location>
        <begin position="395"/>
        <end position="413"/>
    </location>
</feature>
<keyword evidence="4 7" id="KW-0812">Transmembrane</keyword>
<keyword evidence="3" id="KW-1003">Cell membrane</keyword>
<dbReference type="PANTHER" id="PTHR23517:SF15">
    <property type="entry name" value="PROTON-DEPENDENT OLIGOPEPTIDE FAMILY TRANSPORT PROTEIN"/>
    <property type="match status" value="1"/>
</dbReference>
<feature type="transmembrane region" description="Helical" evidence="7">
    <location>
        <begin position="145"/>
        <end position="163"/>
    </location>
</feature>
<dbReference type="Proteomes" id="UP000000723">
    <property type="component" value="Chromosome"/>
</dbReference>
<dbReference type="STRING" id="511995.CFPG_249"/>
<feature type="transmembrane region" description="Helical" evidence="7">
    <location>
        <begin position="530"/>
        <end position="551"/>
    </location>
</feature>
<dbReference type="GO" id="GO:0022857">
    <property type="term" value="F:transmembrane transporter activity"/>
    <property type="evidence" value="ECO:0007669"/>
    <property type="project" value="InterPro"/>
</dbReference>
<proteinExistence type="predicted"/>
<dbReference type="HOGENOM" id="CLU_004790_0_2_10"/>
<evidence type="ECO:0000313" key="9">
    <source>
        <dbReference type="EMBL" id="BAG83512.1"/>
    </source>
</evidence>
<protein>
    <submittedName>
        <fullName evidence="9">H+/peptide symporter</fullName>
    </submittedName>
</protein>
<dbReference type="InterPro" id="IPR020846">
    <property type="entry name" value="MFS_dom"/>
</dbReference>
<dbReference type="Gene3D" id="1.20.1250.20">
    <property type="entry name" value="MFS general substrate transporter like domains"/>
    <property type="match status" value="2"/>
</dbReference>
<dbReference type="PANTHER" id="PTHR23517">
    <property type="entry name" value="RESISTANCE PROTEIN MDTM, PUTATIVE-RELATED-RELATED"/>
    <property type="match status" value="1"/>
</dbReference>
<feature type="transmembrane region" description="Helical" evidence="7">
    <location>
        <begin position="425"/>
        <end position="447"/>
    </location>
</feature>
<feature type="transmembrane region" description="Helical" evidence="7">
    <location>
        <begin position="333"/>
        <end position="350"/>
    </location>
</feature>
<feature type="transmembrane region" description="Helical" evidence="7">
    <location>
        <begin position="104"/>
        <end position="124"/>
    </location>
</feature>
<feature type="domain" description="Major facilitator superfamily (MFS) profile" evidence="8">
    <location>
        <begin position="1"/>
        <end position="256"/>
    </location>
</feature>
<dbReference type="Pfam" id="PF00854">
    <property type="entry name" value="PTR2"/>
    <property type="match status" value="2"/>
</dbReference>
<feature type="transmembrane region" description="Helical" evidence="7">
    <location>
        <begin position="467"/>
        <end position="491"/>
    </location>
</feature>
<dbReference type="SUPFAM" id="SSF103473">
    <property type="entry name" value="MFS general substrate transporter"/>
    <property type="match status" value="1"/>
</dbReference>
<dbReference type="InterPro" id="IPR036259">
    <property type="entry name" value="MFS_trans_sf"/>
</dbReference>
<evidence type="ECO:0000313" key="10">
    <source>
        <dbReference type="Proteomes" id="UP000000723"/>
    </source>
</evidence>
<dbReference type="RefSeq" id="WP_012573273.1">
    <property type="nucleotide sequence ID" value="NC_011565.1"/>
</dbReference>
<dbReference type="KEGG" id="aps:CFPG_249"/>
<evidence type="ECO:0000256" key="4">
    <source>
        <dbReference type="ARBA" id="ARBA00022692"/>
    </source>
</evidence>
<feature type="transmembrane region" description="Helical" evidence="7">
    <location>
        <begin position="503"/>
        <end position="524"/>
    </location>
</feature>
<feature type="transmembrane region" description="Helical" evidence="7">
    <location>
        <begin position="287"/>
        <end position="304"/>
    </location>
</feature>
<evidence type="ECO:0000256" key="7">
    <source>
        <dbReference type="SAM" id="Phobius"/>
    </source>
</evidence>
<keyword evidence="6 7" id="KW-0472">Membrane</keyword>